<keyword evidence="7" id="KW-0238">DNA-binding</keyword>
<dbReference type="SUPFAM" id="SSF57667">
    <property type="entry name" value="beta-beta-alpha zinc fingers"/>
    <property type="match status" value="1"/>
</dbReference>
<organism evidence="14 15">
    <name type="scientific">Spinacia oleracea</name>
    <name type="common">Spinach</name>
    <dbReference type="NCBI Taxonomy" id="3562"/>
    <lineage>
        <taxon>Eukaryota</taxon>
        <taxon>Viridiplantae</taxon>
        <taxon>Streptophyta</taxon>
        <taxon>Embryophyta</taxon>
        <taxon>Tracheophyta</taxon>
        <taxon>Spermatophyta</taxon>
        <taxon>Magnoliopsida</taxon>
        <taxon>eudicotyledons</taxon>
        <taxon>Gunneridae</taxon>
        <taxon>Pentapetalae</taxon>
        <taxon>Caryophyllales</taxon>
        <taxon>Chenopodiaceae</taxon>
        <taxon>Chenopodioideae</taxon>
        <taxon>Anserineae</taxon>
        <taxon>Spinacia</taxon>
    </lineage>
</organism>
<dbReference type="SUPFAM" id="SSF53098">
    <property type="entry name" value="Ribonuclease H-like"/>
    <property type="match status" value="1"/>
</dbReference>
<dbReference type="PANTHER" id="PTHR46481">
    <property type="entry name" value="ZINC FINGER BED DOMAIN-CONTAINING PROTEIN 4"/>
    <property type="match status" value="1"/>
</dbReference>
<dbReference type="Pfam" id="PF02892">
    <property type="entry name" value="zf-BED"/>
    <property type="match status" value="1"/>
</dbReference>
<dbReference type="InterPro" id="IPR052035">
    <property type="entry name" value="ZnF_BED_domain_contain"/>
</dbReference>
<dbReference type="InterPro" id="IPR012337">
    <property type="entry name" value="RNaseH-like_sf"/>
</dbReference>
<keyword evidence="5" id="KW-0862">Zinc</keyword>
<reference evidence="15" key="2">
    <citation type="submission" date="2025-08" db="UniProtKB">
        <authorList>
            <consortium name="RefSeq"/>
        </authorList>
    </citation>
    <scope>IDENTIFICATION</scope>
    <source>
        <tissue evidence="15">Leaf</tissue>
    </source>
</reference>
<keyword evidence="14" id="KW-1185">Reference proteome</keyword>
<keyword evidence="6" id="KW-0805">Transcription regulation</keyword>
<evidence type="ECO:0000259" key="13">
    <source>
        <dbReference type="Pfam" id="PF14372"/>
    </source>
</evidence>
<reference evidence="14" key="1">
    <citation type="journal article" date="2021" name="Nat. Commun.">
        <title>Genomic analyses provide insights into spinach domestication and the genetic basis of agronomic traits.</title>
        <authorList>
            <person name="Cai X."/>
            <person name="Sun X."/>
            <person name="Xu C."/>
            <person name="Sun H."/>
            <person name="Wang X."/>
            <person name="Ge C."/>
            <person name="Zhang Z."/>
            <person name="Wang Q."/>
            <person name="Fei Z."/>
            <person name="Jiao C."/>
            <person name="Wang Q."/>
        </authorList>
    </citation>
    <scope>NUCLEOTIDE SEQUENCE [LARGE SCALE GENOMIC DNA]</scope>
    <source>
        <strain evidence="14">cv. Varoflay</strain>
    </source>
</reference>
<keyword evidence="8" id="KW-0804">Transcription</keyword>
<evidence type="ECO:0000256" key="5">
    <source>
        <dbReference type="ARBA" id="ARBA00022833"/>
    </source>
</evidence>
<feature type="domain" description="hAT-like transposase RNase-H fold" evidence="13">
    <location>
        <begin position="414"/>
        <end position="514"/>
    </location>
</feature>
<keyword evidence="3" id="KW-0479">Metal-binding</keyword>
<dbReference type="SMART" id="SM00614">
    <property type="entry name" value="ZnF_BED"/>
    <property type="match status" value="1"/>
</dbReference>
<evidence type="ECO:0000256" key="4">
    <source>
        <dbReference type="ARBA" id="ARBA00022771"/>
    </source>
</evidence>
<dbReference type="InterPro" id="IPR036236">
    <property type="entry name" value="Znf_C2H2_sf"/>
</dbReference>
<comment type="subcellular location">
    <subcellularLocation>
        <location evidence="1">Nucleus</location>
    </subcellularLocation>
</comment>
<accession>A0ABM3RGQ3</accession>
<keyword evidence="9" id="KW-0539">Nucleus</keyword>
<evidence type="ECO:0000256" key="9">
    <source>
        <dbReference type="ARBA" id="ARBA00023242"/>
    </source>
</evidence>
<sequence length="695" mass="79441">MAEGSSVNPLDLGEDEDEIPCNNKGPPVNARGRKLKSVVWQHMAREILKDGSIQAICNHCKMIFTANNSSGTSHLKRHVDKCPKRINHDIRNFCISSNPSSGGTSNMSLKNPNINFEEVRRAICIYVVSGAHSFATCEEPGFKYMVSTMCPQFNTISRHTLRRDTLRYYDDEKKFVMDDLQNAPGRIAFTTDNWRSEHTDDEYMCITAHWVDANWKLQKRIIKFGALTPPFDGVSLADEIALCLGQWKIDHKIFSFTVDNASYNDCMISSLKAHLLRKNCLFYGGEFFHLRCACHIINLVVQAGLKGIDDVVIKIKSVVKHFKHSIPKKKKFYSVAETSFGIKTNKKLRGDNCIRWNFTFLMLDRFIFFRDVIDHVVSRDKDLKVFSLTLEEWVRVCELHAFLKIFYDVTNTFSASKHPTSNLYFDGVWRIHKKLIDVTNGPLSSLSSMVKPMKDKFDKYWFDYSLVLSCAAVLDPRFKLDRVEYCYEKLFGEVYAKKMVERVRYTLFDLFDEYKDVHTASSPNLATSSGAPSISTVVGSNAEQMDEILDYKVFLSKRRKADNVKSELEIYLEEKNPDVTEKCDVLSYWNKNSVRYPNLACLARDILTIPISTVPSESSFSMGKKLINPWRASLGQKTIEALACSEDWLRAKGLNLGSSKFFGYGELSVDDDEEEEEDDECLSVTKVLEKHNADA</sequence>
<evidence type="ECO:0000256" key="6">
    <source>
        <dbReference type="ARBA" id="ARBA00023015"/>
    </source>
</evidence>
<keyword evidence="4" id="KW-0863">Zinc-finger</keyword>
<evidence type="ECO:0000313" key="15">
    <source>
        <dbReference type="RefSeq" id="XP_056694795.1"/>
    </source>
</evidence>
<feature type="domain" description="HAT C-terminal dimerisation" evidence="12">
    <location>
        <begin position="567"/>
        <end position="649"/>
    </location>
</feature>
<proteinExistence type="predicted"/>
<evidence type="ECO:0000256" key="1">
    <source>
        <dbReference type="ARBA" id="ARBA00004123"/>
    </source>
</evidence>
<protein>
    <submittedName>
        <fullName evidence="15">Zinc finger BED domain-containing protein RICESLEEPER 1-like</fullName>
    </submittedName>
</protein>
<evidence type="ECO:0000256" key="7">
    <source>
        <dbReference type="ARBA" id="ARBA00023125"/>
    </source>
</evidence>
<evidence type="ECO:0000259" key="11">
    <source>
        <dbReference type="Pfam" id="PF02892"/>
    </source>
</evidence>
<evidence type="ECO:0000256" key="10">
    <source>
        <dbReference type="SAM" id="MobiDB-lite"/>
    </source>
</evidence>
<dbReference type="GeneID" id="130469477"/>
<dbReference type="Pfam" id="PF05699">
    <property type="entry name" value="Dimer_Tnp_hAT"/>
    <property type="match status" value="1"/>
</dbReference>
<name>A0ABM3RGQ3_SPIOL</name>
<evidence type="ECO:0000313" key="14">
    <source>
        <dbReference type="Proteomes" id="UP000813463"/>
    </source>
</evidence>
<evidence type="ECO:0000259" key="12">
    <source>
        <dbReference type="Pfam" id="PF05699"/>
    </source>
</evidence>
<evidence type="ECO:0000256" key="3">
    <source>
        <dbReference type="ARBA" id="ARBA00022723"/>
    </source>
</evidence>
<evidence type="ECO:0000256" key="8">
    <source>
        <dbReference type="ARBA" id="ARBA00023163"/>
    </source>
</evidence>
<feature type="domain" description="BED-type" evidence="11">
    <location>
        <begin position="37"/>
        <end position="80"/>
    </location>
</feature>
<dbReference type="InterPro" id="IPR003656">
    <property type="entry name" value="Znf_BED"/>
</dbReference>
<dbReference type="Pfam" id="PF14372">
    <property type="entry name" value="hAT-like_RNase-H"/>
    <property type="match status" value="1"/>
</dbReference>
<feature type="region of interest" description="Disordered" evidence="10">
    <location>
        <begin position="1"/>
        <end position="28"/>
    </location>
</feature>
<dbReference type="RefSeq" id="XP_056694795.1">
    <property type="nucleotide sequence ID" value="XM_056838817.1"/>
</dbReference>
<evidence type="ECO:0000256" key="2">
    <source>
        <dbReference type="ARBA" id="ARBA00011738"/>
    </source>
</evidence>
<dbReference type="InterPro" id="IPR025525">
    <property type="entry name" value="hAT-like_transposase_RNase-H"/>
</dbReference>
<gene>
    <name evidence="15" type="primary">LOC130469477</name>
</gene>
<comment type="subunit">
    <text evidence="2">Homodimer.</text>
</comment>
<dbReference type="PANTHER" id="PTHR46481:SF6">
    <property type="entry name" value="ZINC FINGER BED DOMAIN-CONTAINING PROTEIN RICESLEEPER 2-LIKE"/>
    <property type="match status" value="1"/>
</dbReference>
<dbReference type="InterPro" id="IPR008906">
    <property type="entry name" value="HATC_C_dom"/>
</dbReference>
<dbReference type="Proteomes" id="UP000813463">
    <property type="component" value="Chromosome 3"/>
</dbReference>